<dbReference type="Proteomes" id="UP001497623">
    <property type="component" value="Unassembled WGS sequence"/>
</dbReference>
<organism evidence="1 2">
    <name type="scientific">Meganyctiphanes norvegica</name>
    <name type="common">Northern krill</name>
    <name type="synonym">Thysanopoda norvegica</name>
    <dbReference type="NCBI Taxonomy" id="48144"/>
    <lineage>
        <taxon>Eukaryota</taxon>
        <taxon>Metazoa</taxon>
        <taxon>Ecdysozoa</taxon>
        <taxon>Arthropoda</taxon>
        <taxon>Crustacea</taxon>
        <taxon>Multicrustacea</taxon>
        <taxon>Malacostraca</taxon>
        <taxon>Eumalacostraca</taxon>
        <taxon>Eucarida</taxon>
        <taxon>Euphausiacea</taxon>
        <taxon>Euphausiidae</taxon>
        <taxon>Meganyctiphanes</taxon>
    </lineage>
</organism>
<comment type="caution">
    <text evidence="1">The sequence shown here is derived from an EMBL/GenBank/DDBJ whole genome shotgun (WGS) entry which is preliminary data.</text>
</comment>
<accession>A0AAV2QY05</accession>
<sequence length="412" mass="47491">MESMYRNLSEVVPPTSVDQGMMTPTRLQAVNGKLPYLPCRVQFYGAKQLRHCLLQRTSNTKNDIIADEHQRSDLNTRNIIPTWLAFVGDSKMRDKFHAIVFGLRAELKWSRSWDPHNNGSYIPVSLEELDKSIAAHLMVSMRAVSTDGLLQIDFVWSSRGLVTDTYKEGSRPVPLLKHWATTSKDMPHLIVMGIGLWTFLHAFESNQNYLAPYDSILQTWMQTIDVLNSLATQTNILVWPQNRKRDYAAFDYIKNKHFTKRDILLNHMISNQALEWIEMAMHASLQNITGVTLWDSLLPFNLANIRECEAIREVIFEGYGEDDSTVSNKKITSPSMNINMYSYDDKTNGKIKNTENIIAPVEYLRNKSTSEREDKKKMIPTKELQINRIGINDKKGDKENRIETIEYLGRRS</sequence>
<protein>
    <submittedName>
        <fullName evidence="1">Uncharacterized protein</fullName>
    </submittedName>
</protein>
<dbReference type="EMBL" id="CAXKWB010013263">
    <property type="protein sequence ID" value="CAL4107137.1"/>
    <property type="molecule type" value="Genomic_DNA"/>
</dbReference>
<gene>
    <name evidence="1" type="ORF">MNOR_LOCUS18489</name>
</gene>
<name>A0AAV2QY05_MEGNR</name>
<evidence type="ECO:0000313" key="1">
    <source>
        <dbReference type="EMBL" id="CAL4107137.1"/>
    </source>
</evidence>
<keyword evidence="2" id="KW-1185">Reference proteome</keyword>
<reference evidence="1 2" key="1">
    <citation type="submission" date="2024-05" db="EMBL/GenBank/DDBJ databases">
        <authorList>
            <person name="Wallberg A."/>
        </authorList>
    </citation>
    <scope>NUCLEOTIDE SEQUENCE [LARGE SCALE GENOMIC DNA]</scope>
</reference>
<dbReference type="AlphaFoldDB" id="A0AAV2QY05"/>
<proteinExistence type="predicted"/>
<evidence type="ECO:0000313" key="2">
    <source>
        <dbReference type="Proteomes" id="UP001497623"/>
    </source>
</evidence>
<feature type="non-terminal residue" evidence="1">
    <location>
        <position position="412"/>
    </location>
</feature>